<evidence type="ECO:0000259" key="3">
    <source>
        <dbReference type="Pfam" id="PF20434"/>
    </source>
</evidence>
<dbReference type="AlphaFoldDB" id="B0T3U6"/>
<evidence type="ECO:0000313" key="4">
    <source>
        <dbReference type="EMBL" id="ABZ72410.1"/>
    </source>
</evidence>
<gene>
    <name evidence="4" type="ordered locus">Caul_3283</name>
</gene>
<dbReference type="OrthoDB" id="9771666at2"/>
<keyword evidence="2" id="KW-0732">Signal</keyword>
<keyword evidence="1" id="KW-0378">Hydrolase</keyword>
<evidence type="ECO:0000256" key="1">
    <source>
        <dbReference type="ARBA" id="ARBA00022801"/>
    </source>
</evidence>
<dbReference type="HOGENOM" id="CLU_012494_4_1_5"/>
<dbReference type="GO" id="GO:0016787">
    <property type="term" value="F:hydrolase activity"/>
    <property type="evidence" value="ECO:0007669"/>
    <property type="project" value="UniProtKB-KW"/>
</dbReference>
<reference evidence="4" key="1">
    <citation type="submission" date="2008-01" db="EMBL/GenBank/DDBJ databases">
        <title>Complete sequence of chromosome of Caulobacter sp. K31.</title>
        <authorList>
            <consortium name="US DOE Joint Genome Institute"/>
            <person name="Copeland A."/>
            <person name="Lucas S."/>
            <person name="Lapidus A."/>
            <person name="Barry K."/>
            <person name="Glavina del Rio T."/>
            <person name="Dalin E."/>
            <person name="Tice H."/>
            <person name="Pitluck S."/>
            <person name="Bruce D."/>
            <person name="Goodwin L."/>
            <person name="Thompson L.S."/>
            <person name="Brettin T."/>
            <person name="Detter J.C."/>
            <person name="Han C."/>
            <person name="Schmutz J."/>
            <person name="Larimer F."/>
            <person name="Land M."/>
            <person name="Hauser L."/>
            <person name="Kyrpides N."/>
            <person name="Kim E."/>
            <person name="Stephens C."/>
            <person name="Richardson P."/>
        </authorList>
    </citation>
    <scope>NUCLEOTIDE SEQUENCE [LARGE SCALE GENOMIC DNA]</scope>
    <source>
        <strain evidence="4">K31</strain>
    </source>
</reference>
<dbReference type="PANTHER" id="PTHR48081:SF33">
    <property type="entry name" value="KYNURENINE FORMAMIDASE"/>
    <property type="match status" value="1"/>
</dbReference>
<dbReference type="PROSITE" id="PS51318">
    <property type="entry name" value="TAT"/>
    <property type="match status" value="1"/>
</dbReference>
<dbReference type="STRING" id="366602.Caul_3283"/>
<organism evidence="4">
    <name type="scientific">Caulobacter sp. (strain K31)</name>
    <dbReference type="NCBI Taxonomy" id="366602"/>
    <lineage>
        <taxon>Bacteria</taxon>
        <taxon>Pseudomonadati</taxon>
        <taxon>Pseudomonadota</taxon>
        <taxon>Alphaproteobacteria</taxon>
        <taxon>Caulobacterales</taxon>
        <taxon>Caulobacteraceae</taxon>
        <taxon>Caulobacter</taxon>
    </lineage>
</organism>
<feature type="signal peptide" evidence="2">
    <location>
        <begin position="1"/>
        <end position="25"/>
    </location>
</feature>
<feature type="domain" description="BD-FAE-like" evidence="3">
    <location>
        <begin position="76"/>
        <end position="179"/>
    </location>
</feature>
<dbReference type="Pfam" id="PF20434">
    <property type="entry name" value="BD-FAE"/>
    <property type="match status" value="1"/>
</dbReference>
<dbReference type="InterPro" id="IPR006311">
    <property type="entry name" value="TAT_signal"/>
</dbReference>
<protein>
    <submittedName>
        <fullName evidence="4">Esterase/lipase-like protein</fullName>
    </submittedName>
</protein>
<dbReference type="KEGG" id="cak:Caul_3283"/>
<sequence length="309" mass="33168" precursor="true">MTARRTVLLTALAAAVLAGAGAVEAAQLGLGPRGPLRQRLEQKKAEEERPIALQAILPGARKQTDAYGTAAAQRADVYIPPGARNAPILVMVHGGAWMIGDKANTGSVENKLKHWLTRGWIVVSVNYRMLPDAMAYEQAEDVAEAVRWAQGQAGDWGGDPRKIILMGHSAGAHLAALVSSRPDMVGRPWAGTVVLDSAAMQVSATMAGRHPGFYDRAFGADPRYWAKASPMDQWTPRAMPMMLVCSTKRPDDPCDDARGFQAKARAAGRDMPVLPQALTHADINRTLGLPGAYTDAVDAFIADRLRSSR</sequence>
<feature type="chain" id="PRO_5002753329" evidence="2">
    <location>
        <begin position="26"/>
        <end position="309"/>
    </location>
</feature>
<dbReference type="EMBL" id="CP000927">
    <property type="protein sequence ID" value="ABZ72410.1"/>
    <property type="molecule type" value="Genomic_DNA"/>
</dbReference>
<dbReference type="InterPro" id="IPR049492">
    <property type="entry name" value="BD-FAE-like_dom"/>
</dbReference>
<name>B0T3U6_CAUSK</name>
<proteinExistence type="predicted"/>
<dbReference type="eggNOG" id="COG0657">
    <property type="taxonomic scope" value="Bacteria"/>
</dbReference>
<dbReference type="SUPFAM" id="SSF53474">
    <property type="entry name" value="alpha/beta-Hydrolases"/>
    <property type="match status" value="1"/>
</dbReference>
<dbReference type="InterPro" id="IPR029058">
    <property type="entry name" value="AB_hydrolase_fold"/>
</dbReference>
<evidence type="ECO:0000256" key="2">
    <source>
        <dbReference type="SAM" id="SignalP"/>
    </source>
</evidence>
<dbReference type="Gene3D" id="3.40.50.1820">
    <property type="entry name" value="alpha/beta hydrolase"/>
    <property type="match status" value="1"/>
</dbReference>
<dbReference type="PANTHER" id="PTHR48081">
    <property type="entry name" value="AB HYDROLASE SUPERFAMILY PROTEIN C4A8.06C"/>
    <property type="match status" value="1"/>
</dbReference>
<accession>B0T3U6</accession>
<dbReference type="InterPro" id="IPR050300">
    <property type="entry name" value="GDXG_lipolytic_enzyme"/>
</dbReference>